<keyword evidence="7 8" id="KW-0568">Pathogenesis-related protein</keyword>
<evidence type="ECO:0000256" key="4">
    <source>
        <dbReference type="ARBA" id="ARBA00022821"/>
    </source>
</evidence>
<feature type="compositionally biased region" description="Low complexity" evidence="9">
    <location>
        <begin position="160"/>
        <end position="171"/>
    </location>
</feature>
<evidence type="ECO:0000256" key="1">
    <source>
        <dbReference type="ARBA" id="ARBA00004141"/>
    </source>
</evidence>
<keyword evidence="5 8" id="KW-1133">Transmembrane helix</keyword>
<dbReference type="GO" id="GO:0005516">
    <property type="term" value="F:calmodulin binding"/>
    <property type="evidence" value="ECO:0007669"/>
    <property type="project" value="UniProtKB-KW"/>
</dbReference>
<evidence type="ECO:0000256" key="7">
    <source>
        <dbReference type="ARBA" id="ARBA00023265"/>
    </source>
</evidence>
<comment type="domain">
    <text evidence="8">The C-terminus contains a calmodulin-binding domain, which binds calmodulin in a calcium-dependent fashion.</text>
</comment>
<keyword evidence="12" id="KW-1185">Reference proteome</keyword>
<sequence>MAMAKQRAGELVVESRVFEEVMEPRQGEDHHRVGKVNQGGKPPGVWKTLLRVIHSVNNSTCIFQICEVVKGAPLVKAADDLFWFNRPRLLPFLIHLVLFQNAFHLAFFSWSTVVLWMKGLFFLWFSFSLIFLLLSSPTYGVFSIVEAQPHVVMNPSPTNETSSQQSETSTQHVGRESSSYWTVDAIDLEGAIKKIKVKVRGVNNLPRGERIIVEFDEVGMAIGEGQGVLAGYCGTLATDGNLFPINFERWSGKTGMPNTYFLECFKEILQPRFCFRTGEASAQRYCKLTLGRKWAAHRQNLWNEYDPTKTKNEIISNVPTGIDRTQWAHFVTYRLKPETLEICKKNKDNRNKQVIPHTGGSKPISRRRHEMFLETGQLPSRGKLYIETHKRKDGSFVNDAAKAIAEQIEVGLAESTTNESEVSPNDVVGRVLGPEHSGRVRCMGLGAVPTNSFRNMRLLLSDLSLASSSTATSSSCSKKYTNLESQVQTTLGALKAYMIMKEGKIPDELAVFFDPQPQNEKVNLSLE</sequence>
<dbReference type="InterPro" id="IPR004326">
    <property type="entry name" value="Mlo"/>
</dbReference>
<keyword evidence="6 8" id="KW-0472">Membrane</keyword>
<dbReference type="PANTHER" id="PTHR33144">
    <property type="entry name" value="OS10G0409366 PROTEIN-RELATED"/>
    <property type="match status" value="1"/>
</dbReference>
<evidence type="ECO:0000256" key="9">
    <source>
        <dbReference type="SAM" id="MobiDB-lite"/>
    </source>
</evidence>
<evidence type="ECO:0000256" key="10">
    <source>
        <dbReference type="SAM" id="Phobius"/>
    </source>
</evidence>
<evidence type="ECO:0000256" key="3">
    <source>
        <dbReference type="ARBA" id="ARBA00022692"/>
    </source>
</evidence>
<dbReference type="GO" id="GO:0006952">
    <property type="term" value="P:defense response"/>
    <property type="evidence" value="ECO:0007669"/>
    <property type="project" value="UniProtKB-KW"/>
</dbReference>
<comment type="function">
    <text evidence="8">May be involved in modulation of pathogen defense and leaf cell death.</text>
</comment>
<proteinExistence type="inferred from homology"/>
<reference evidence="11 12" key="1">
    <citation type="submission" date="2024-08" db="EMBL/GenBank/DDBJ databases">
        <title>Insights into the chromosomal genome structure of Flemingia macrophylla.</title>
        <authorList>
            <person name="Ding Y."/>
            <person name="Zhao Y."/>
            <person name="Bi W."/>
            <person name="Wu M."/>
            <person name="Zhao G."/>
            <person name="Gong Y."/>
            <person name="Li W."/>
            <person name="Zhang P."/>
        </authorList>
    </citation>
    <scope>NUCLEOTIDE SEQUENCE [LARGE SCALE GENOMIC DNA]</scope>
    <source>
        <strain evidence="11">DYQJB</strain>
        <tissue evidence="11">Leaf</tissue>
    </source>
</reference>
<keyword evidence="3 8" id="KW-0812">Transmembrane</keyword>
<comment type="similarity">
    <text evidence="2 8">Belongs to the MLO family.</text>
</comment>
<dbReference type="GO" id="GO:0016020">
    <property type="term" value="C:membrane"/>
    <property type="evidence" value="ECO:0007669"/>
    <property type="project" value="UniProtKB-SubCell"/>
</dbReference>
<comment type="subcellular location">
    <subcellularLocation>
        <location evidence="1 8">Membrane</location>
        <topology evidence="1 8">Multi-pass membrane protein</topology>
    </subcellularLocation>
</comment>
<dbReference type="Pfam" id="PF03094">
    <property type="entry name" value="Mlo"/>
    <property type="match status" value="1"/>
</dbReference>
<evidence type="ECO:0000256" key="8">
    <source>
        <dbReference type="RuleBase" id="RU280816"/>
    </source>
</evidence>
<dbReference type="PANTHER" id="PTHR33144:SF45">
    <property type="entry name" value="TRANSPOSASE TNP1_EN_SPM-LIKE DOMAIN-CONTAINING PROTEIN"/>
    <property type="match status" value="1"/>
</dbReference>
<dbReference type="Pfam" id="PF03004">
    <property type="entry name" value="Transposase_24"/>
    <property type="match status" value="1"/>
</dbReference>
<organism evidence="11 12">
    <name type="scientific">Flemingia macrophylla</name>
    <dbReference type="NCBI Taxonomy" id="520843"/>
    <lineage>
        <taxon>Eukaryota</taxon>
        <taxon>Viridiplantae</taxon>
        <taxon>Streptophyta</taxon>
        <taxon>Embryophyta</taxon>
        <taxon>Tracheophyta</taxon>
        <taxon>Spermatophyta</taxon>
        <taxon>Magnoliopsida</taxon>
        <taxon>eudicotyledons</taxon>
        <taxon>Gunneridae</taxon>
        <taxon>Pentapetalae</taxon>
        <taxon>rosids</taxon>
        <taxon>fabids</taxon>
        <taxon>Fabales</taxon>
        <taxon>Fabaceae</taxon>
        <taxon>Papilionoideae</taxon>
        <taxon>50 kb inversion clade</taxon>
        <taxon>NPAAA clade</taxon>
        <taxon>indigoferoid/millettioid clade</taxon>
        <taxon>Phaseoleae</taxon>
        <taxon>Flemingia</taxon>
    </lineage>
</organism>
<dbReference type="InterPro" id="IPR004252">
    <property type="entry name" value="Probable_transposase_24"/>
</dbReference>
<feature type="transmembrane region" description="Helical" evidence="10">
    <location>
        <begin position="89"/>
        <end position="107"/>
    </location>
</feature>
<dbReference type="AlphaFoldDB" id="A0ABD1MHJ2"/>
<protein>
    <recommendedName>
        <fullName evidence="8">MLO-like protein</fullName>
    </recommendedName>
</protein>
<keyword evidence="4 8" id="KW-0611">Plant defense</keyword>
<evidence type="ECO:0000256" key="2">
    <source>
        <dbReference type="ARBA" id="ARBA00006574"/>
    </source>
</evidence>
<dbReference type="EMBL" id="JBGMDY010000005">
    <property type="protein sequence ID" value="KAL2334535.1"/>
    <property type="molecule type" value="Genomic_DNA"/>
</dbReference>
<evidence type="ECO:0000313" key="12">
    <source>
        <dbReference type="Proteomes" id="UP001603857"/>
    </source>
</evidence>
<comment type="caution">
    <text evidence="11">The sequence shown here is derived from an EMBL/GenBank/DDBJ whole genome shotgun (WGS) entry which is preliminary data.</text>
</comment>
<dbReference type="Proteomes" id="UP001603857">
    <property type="component" value="Unassembled WGS sequence"/>
</dbReference>
<keyword evidence="8" id="KW-0112">Calmodulin-binding</keyword>
<feature type="region of interest" description="Disordered" evidence="9">
    <location>
        <begin position="155"/>
        <end position="176"/>
    </location>
</feature>
<accession>A0ABD1MHJ2</accession>
<evidence type="ECO:0000256" key="6">
    <source>
        <dbReference type="ARBA" id="ARBA00023136"/>
    </source>
</evidence>
<evidence type="ECO:0000313" key="11">
    <source>
        <dbReference type="EMBL" id="KAL2334535.1"/>
    </source>
</evidence>
<feature type="transmembrane region" description="Helical" evidence="10">
    <location>
        <begin position="113"/>
        <end position="134"/>
    </location>
</feature>
<name>A0ABD1MHJ2_9FABA</name>
<gene>
    <name evidence="8" type="primary">MLO</name>
    <name evidence="11" type="ORF">Fmac_015748</name>
</gene>
<evidence type="ECO:0000256" key="5">
    <source>
        <dbReference type="ARBA" id="ARBA00022989"/>
    </source>
</evidence>